<name>A0A5Q0CAR0_9HYPH</name>
<dbReference type="RefSeq" id="WP_153271273.1">
    <property type="nucleotide sequence ID" value="NZ_CP043498.1"/>
</dbReference>
<dbReference type="Gene3D" id="1.10.490.110">
    <property type="entry name" value="Uncharacterized conserved protein DUF2267"/>
    <property type="match status" value="1"/>
</dbReference>
<organism evidence="1 2">
    <name type="scientific">Rhizobium grahamii</name>
    <dbReference type="NCBI Taxonomy" id="1120045"/>
    <lineage>
        <taxon>Bacteria</taxon>
        <taxon>Pseudomonadati</taxon>
        <taxon>Pseudomonadota</taxon>
        <taxon>Alphaproteobacteria</taxon>
        <taxon>Hyphomicrobiales</taxon>
        <taxon>Rhizobiaceae</taxon>
        <taxon>Rhizobium/Agrobacterium group</taxon>
        <taxon>Rhizobium</taxon>
    </lineage>
</organism>
<dbReference type="AlphaFoldDB" id="A0A5Q0CAR0"/>
<dbReference type="OrthoDB" id="20942at2"/>
<protein>
    <submittedName>
        <fullName evidence="1">DUF2267 domain-containing protein</fullName>
    </submittedName>
</protein>
<evidence type="ECO:0000313" key="1">
    <source>
        <dbReference type="EMBL" id="QFY61110.1"/>
    </source>
</evidence>
<evidence type="ECO:0000313" key="2">
    <source>
        <dbReference type="Proteomes" id="UP000326881"/>
    </source>
</evidence>
<sequence>MRYSPILTFPDAAQEATVWIRELSELLGCEQRVAYEVLRTILHGVRDRLSVDDNAKVGNDLPMMLRGLYFEAWDPMRSRGHDDLRDLPTLLNAALPKSIASDAELLPKVLQLFEARLPRKRSNKLDIALRHCVTTARL</sequence>
<reference evidence="1 2" key="1">
    <citation type="submission" date="2019-08" db="EMBL/GenBank/DDBJ databases">
        <title>Prosopis cineraria nodule microbiome.</title>
        <authorList>
            <person name="Ali R."/>
            <person name="Chaluvadi S.R."/>
            <person name="Wang X."/>
        </authorList>
    </citation>
    <scope>NUCLEOTIDE SEQUENCE [LARGE SCALE GENOMIC DNA]</scope>
    <source>
        <strain evidence="1 2">BG7</strain>
    </source>
</reference>
<dbReference type="Pfam" id="PF10025">
    <property type="entry name" value="DUF2267"/>
    <property type="match status" value="1"/>
</dbReference>
<proteinExistence type="predicted"/>
<dbReference type="Proteomes" id="UP000326881">
    <property type="component" value="Chromosome"/>
</dbReference>
<dbReference type="KEGG" id="rgr:FZ934_12220"/>
<keyword evidence="2" id="KW-1185">Reference proteome</keyword>
<gene>
    <name evidence="1" type="ORF">FZ934_12220</name>
</gene>
<dbReference type="InterPro" id="IPR018727">
    <property type="entry name" value="DUF2267"/>
</dbReference>
<accession>A0A5Q0CAR0</accession>
<dbReference type="EMBL" id="CP043498">
    <property type="protein sequence ID" value="QFY61110.1"/>
    <property type="molecule type" value="Genomic_DNA"/>
</dbReference>
<dbReference type="InterPro" id="IPR038282">
    <property type="entry name" value="DUF2267_sf"/>
</dbReference>